<dbReference type="Gene3D" id="3.30.497.10">
    <property type="entry name" value="Antithrombin, subunit I, domain 2"/>
    <property type="match status" value="1"/>
</dbReference>
<dbReference type="InterPro" id="IPR000215">
    <property type="entry name" value="Serpin_fam"/>
</dbReference>
<evidence type="ECO:0000313" key="2">
    <source>
        <dbReference type="EMBL" id="MPM20106.1"/>
    </source>
</evidence>
<sequence length="418" mass="44800">MKIKSIYFRLGAAVLSALLALSFVSCVQQASAADLMSGITVGRSSGIAADDEFISAAAGFSLDLAKIIISGEENAMVSPVSVYLALAMTANGAAGKTRAEMEKAFGMDLDKLNEYLCAYSAWLTPGVSQLKSANSIWFRDDSDRLYVEPDFLKTNARYYSAAAYKAPFDSSTLKAINAWVSKNTDGMIDKLIDEIDGNSIMYLINAVAFEAKWQHKYETEDIEKGIFTAISGDSREADMMKSTENLYISAKNATGFIKPYADGKYGFAALLPEVGTTPAALLASLDGDSFVSMIKSAENSSVASIMPAFKSEYGTNLISAFSQLGIKDALNSGTADFSKLGKSTVGNIFIGDAIQKTFISVDSEGTKAGAATEIEMRNGCAQIPEYEHSVILDRPFIYAIVDMNTGMPIFIGVLTDIS</sequence>
<feature type="domain" description="Serpin" evidence="1">
    <location>
        <begin position="62"/>
        <end position="417"/>
    </location>
</feature>
<dbReference type="InterPro" id="IPR042178">
    <property type="entry name" value="Serpin_sf_1"/>
</dbReference>
<dbReference type="InterPro" id="IPR023795">
    <property type="entry name" value="Serpin_CS"/>
</dbReference>
<dbReference type="PANTHER" id="PTHR11461:SF211">
    <property type="entry name" value="GH10112P-RELATED"/>
    <property type="match status" value="1"/>
</dbReference>
<organism evidence="2">
    <name type="scientific">bioreactor metagenome</name>
    <dbReference type="NCBI Taxonomy" id="1076179"/>
    <lineage>
        <taxon>unclassified sequences</taxon>
        <taxon>metagenomes</taxon>
        <taxon>ecological metagenomes</taxon>
    </lineage>
</organism>
<dbReference type="CDD" id="cd19589">
    <property type="entry name" value="serpin_tengpin-like"/>
    <property type="match status" value="1"/>
</dbReference>
<reference evidence="2" key="1">
    <citation type="submission" date="2019-08" db="EMBL/GenBank/DDBJ databases">
        <authorList>
            <person name="Kucharzyk K."/>
            <person name="Murdoch R.W."/>
            <person name="Higgins S."/>
            <person name="Loffler F."/>
        </authorList>
    </citation>
    <scope>NUCLEOTIDE SEQUENCE</scope>
</reference>
<dbReference type="InterPro" id="IPR042185">
    <property type="entry name" value="Serpin_sf_2"/>
</dbReference>
<comment type="caution">
    <text evidence="2">The sequence shown here is derived from an EMBL/GenBank/DDBJ whole genome shotgun (WGS) entry which is preliminary data.</text>
</comment>
<dbReference type="Pfam" id="PF00079">
    <property type="entry name" value="Serpin"/>
    <property type="match status" value="1"/>
</dbReference>
<dbReference type="PROSITE" id="PS00284">
    <property type="entry name" value="SERPIN"/>
    <property type="match status" value="1"/>
</dbReference>
<dbReference type="GO" id="GO:0004867">
    <property type="term" value="F:serine-type endopeptidase inhibitor activity"/>
    <property type="evidence" value="ECO:0007669"/>
    <property type="project" value="InterPro"/>
</dbReference>
<dbReference type="PANTHER" id="PTHR11461">
    <property type="entry name" value="SERINE PROTEASE INHIBITOR, SERPIN"/>
    <property type="match status" value="1"/>
</dbReference>
<dbReference type="InterPro" id="IPR036186">
    <property type="entry name" value="Serpin_sf"/>
</dbReference>
<dbReference type="PROSITE" id="PS51257">
    <property type="entry name" value="PROKAR_LIPOPROTEIN"/>
    <property type="match status" value="1"/>
</dbReference>
<dbReference type="Gene3D" id="2.30.39.10">
    <property type="entry name" value="Alpha-1-antitrypsin, domain 1"/>
    <property type="match status" value="1"/>
</dbReference>
<protein>
    <recommendedName>
        <fullName evidence="1">Serpin domain-containing protein</fullName>
    </recommendedName>
</protein>
<name>A0A644XV64_9ZZZZ</name>
<dbReference type="SUPFAM" id="SSF56574">
    <property type="entry name" value="Serpins"/>
    <property type="match status" value="1"/>
</dbReference>
<dbReference type="EMBL" id="VSSQ01003313">
    <property type="protein sequence ID" value="MPM20106.1"/>
    <property type="molecule type" value="Genomic_DNA"/>
</dbReference>
<dbReference type="AlphaFoldDB" id="A0A644XV64"/>
<proteinExistence type="predicted"/>
<dbReference type="SMART" id="SM00093">
    <property type="entry name" value="SERPIN"/>
    <property type="match status" value="1"/>
</dbReference>
<dbReference type="InterPro" id="IPR023796">
    <property type="entry name" value="Serpin_dom"/>
</dbReference>
<gene>
    <name evidence="2" type="ORF">SDC9_66535</name>
</gene>
<accession>A0A644XV64</accession>
<evidence type="ECO:0000259" key="1">
    <source>
        <dbReference type="SMART" id="SM00093"/>
    </source>
</evidence>
<dbReference type="GO" id="GO:0005615">
    <property type="term" value="C:extracellular space"/>
    <property type="evidence" value="ECO:0007669"/>
    <property type="project" value="InterPro"/>
</dbReference>